<dbReference type="EMBL" id="CP011390">
    <property type="protein sequence ID" value="ANE53212.1"/>
    <property type="molecule type" value="Genomic_DNA"/>
</dbReference>
<name>A0A172U1W9_9BACT</name>
<dbReference type="KEGG" id="fla:SY85_24870"/>
<reference evidence="1 2" key="2">
    <citation type="journal article" date="2016" name="Int. J. Syst. Evol. Microbiol.">
        <title>Flavisolibacter tropicus sp. nov., isolated from tropical soil.</title>
        <authorList>
            <person name="Lee J.J."/>
            <person name="Kang M.S."/>
            <person name="Kim G.S."/>
            <person name="Lee C.S."/>
            <person name="Lim S."/>
            <person name="Lee J."/>
            <person name="Roh S.H."/>
            <person name="Kang H."/>
            <person name="Ha J.M."/>
            <person name="Bae S."/>
            <person name="Jung H.Y."/>
            <person name="Kim M.K."/>
        </authorList>
    </citation>
    <scope>NUCLEOTIDE SEQUENCE [LARGE SCALE GENOMIC DNA]</scope>
    <source>
        <strain evidence="1 2">LCS9</strain>
    </source>
</reference>
<evidence type="ECO:0000313" key="1">
    <source>
        <dbReference type="EMBL" id="ANE53212.1"/>
    </source>
</evidence>
<accession>A0A172U1W9</accession>
<proteinExistence type="predicted"/>
<sequence>MSLFAPGNKVKVNVAILEDPSQKANHHLFQEVYKQKGTGEIICLDTDTSSKEVFYYWVKFSFFKIRLKEEYLVLQ</sequence>
<dbReference type="Proteomes" id="UP000077177">
    <property type="component" value="Chromosome"/>
</dbReference>
<protein>
    <submittedName>
        <fullName evidence="1">Uncharacterized protein</fullName>
    </submittedName>
</protein>
<evidence type="ECO:0000313" key="2">
    <source>
        <dbReference type="Proteomes" id="UP000077177"/>
    </source>
</evidence>
<reference evidence="2" key="1">
    <citation type="submission" date="2015-01" db="EMBL/GenBank/DDBJ databases">
        <title>Flavisolibacter sp./LCS9/ whole genome sequencing.</title>
        <authorList>
            <person name="Kim M.K."/>
            <person name="Srinivasan S."/>
            <person name="Lee J.-J."/>
        </authorList>
    </citation>
    <scope>NUCLEOTIDE SEQUENCE [LARGE SCALE GENOMIC DNA]</scope>
    <source>
        <strain evidence="2">LCS9</strain>
    </source>
</reference>
<gene>
    <name evidence="1" type="ORF">SY85_24870</name>
</gene>
<dbReference type="RefSeq" id="WP_066409119.1">
    <property type="nucleotide sequence ID" value="NZ_CP011390.1"/>
</dbReference>
<organism evidence="1 2">
    <name type="scientific">Flavisolibacter tropicus</name>
    <dbReference type="NCBI Taxonomy" id="1492898"/>
    <lineage>
        <taxon>Bacteria</taxon>
        <taxon>Pseudomonadati</taxon>
        <taxon>Bacteroidota</taxon>
        <taxon>Chitinophagia</taxon>
        <taxon>Chitinophagales</taxon>
        <taxon>Chitinophagaceae</taxon>
        <taxon>Flavisolibacter</taxon>
    </lineage>
</organism>
<keyword evidence="2" id="KW-1185">Reference proteome</keyword>
<dbReference type="AlphaFoldDB" id="A0A172U1W9"/>